<feature type="compositionally biased region" description="Low complexity" evidence="1">
    <location>
        <begin position="43"/>
        <end position="65"/>
    </location>
</feature>
<dbReference type="EMBL" id="KV784372">
    <property type="protein sequence ID" value="OEU10385.1"/>
    <property type="molecule type" value="Genomic_DNA"/>
</dbReference>
<proteinExistence type="predicted"/>
<evidence type="ECO:0000256" key="1">
    <source>
        <dbReference type="SAM" id="MobiDB-lite"/>
    </source>
</evidence>
<feature type="compositionally biased region" description="Polar residues" evidence="1">
    <location>
        <begin position="85"/>
        <end position="118"/>
    </location>
</feature>
<sequence length="146" mass="16389">MVEISFAKKRRGTASLKGRTNGGPPKAYWPGLEIDEYDKKNTNDNNNINIGSYNNSNSNDNSNSIMQRTSGILHTKKKRTGDGKSLSSPRQMDVVVNSNKHIPSTTTKENNANGTSSFRPKRRKRKRCVPPTDKKVEAQQQQQNQK</sequence>
<dbReference type="InParanoid" id="A0A1E7EX46"/>
<feature type="region of interest" description="Disordered" evidence="1">
    <location>
        <begin position="1"/>
        <end position="146"/>
    </location>
</feature>
<dbReference type="AlphaFoldDB" id="A0A1E7EX46"/>
<keyword evidence="3" id="KW-1185">Reference proteome</keyword>
<protein>
    <submittedName>
        <fullName evidence="2">Uncharacterized protein</fullName>
    </submittedName>
</protein>
<dbReference type="KEGG" id="fcy:FRACYDRAFT_247435"/>
<feature type="compositionally biased region" description="Basic residues" evidence="1">
    <location>
        <begin position="119"/>
        <end position="128"/>
    </location>
</feature>
<evidence type="ECO:0000313" key="3">
    <source>
        <dbReference type="Proteomes" id="UP000095751"/>
    </source>
</evidence>
<reference evidence="2 3" key="1">
    <citation type="submission" date="2016-09" db="EMBL/GenBank/DDBJ databases">
        <title>Extensive genetic diversity and differential bi-allelic expression allows diatom success in the polar Southern Ocean.</title>
        <authorList>
            <consortium name="DOE Joint Genome Institute"/>
            <person name="Mock T."/>
            <person name="Otillar R.P."/>
            <person name="Strauss J."/>
            <person name="Dupont C."/>
            <person name="Frickenhaus S."/>
            <person name="Maumus F."/>
            <person name="Mcmullan M."/>
            <person name="Sanges R."/>
            <person name="Schmutz J."/>
            <person name="Toseland A."/>
            <person name="Valas R."/>
            <person name="Veluchamy A."/>
            <person name="Ward B.J."/>
            <person name="Allen A."/>
            <person name="Barry K."/>
            <person name="Falciatore A."/>
            <person name="Ferrante M."/>
            <person name="Fortunato A.E."/>
            <person name="Gloeckner G."/>
            <person name="Gruber A."/>
            <person name="Hipkin R."/>
            <person name="Janech M."/>
            <person name="Kroth P."/>
            <person name="Leese F."/>
            <person name="Lindquist E."/>
            <person name="Lyon B.R."/>
            <person name="Martin J."/>
            <person name="Mayer C."/>
            <person name="Parker M."/>
            <person name="Quesneville H."/>
            <person name="Raymond J."/>
            <person name="Uhlig C."/>
            <person name="Valentin K.U."/>
            <person name="Worden A.Z."/>
            <person name="Armbrust E.V."/>
            <person name="Bowler C."/>
            <person name="Green B."/>
            <person name="Moulton V."/>
            <person name="Van Oosterhout C."/>
            <person name="Grigoriev I."/>
        </authorList>
    </citation>
    <scope>NUCLEOTIDE SEQUENCE [LARGE SCALE GENOMIC DNA]</scope>
    <source>
        <strain evidence="2 3">CCMP1102</strain>
    </source>
</reference>
<evidence type="ECO:0000313" key="2">
    <source>
        <dbReference type="EMBL" id="OEU10385.1"/>
    </source>
</evidence>
<name>A0A1E7EX46_9STRA</name>
<gene>
    <name evidence="2" type="ORF">FRACYDRAFT_247435</name>
</gene>
<accession>A0A1E7EX46</accession>
<dbReference type="Proteomes" id="UP000095751">
    <property type="component" value="Unassembled WGS sequence"/>
</dbReference>
<organism evidence="2 3">
    <name type="scientific">Fragilariopsis cylindrus CCMP1102</name>
    <dbReference type="NCBI Taxonomy" id="635003"/>
    <lineage>
        <taxon>Eukaryota</taxon>
        <taxon>Sar</taxon>
        <taxon>Stramenopiles</taxon>
        <taxon>Ochrophyta</taxon>
        <taxon>Bacillariophyta</taxon>
        <taxon>Bacillariophyceae</taxon>
        <taxon>Bacillariophycidae</taxon>
        <taxon>Bacillariales</taxon>
        <taxon>Bacillariaceae</taxon>
        <taxon>Fragilariopsis</taxon>
    </lineage>
</organism>